<name>A0AC34FHS6_9BILA</name>
<reference evidence="2" key="1">
    <citation type="submission" date="2022-11" db="UniProtKB">
        <authorList>
            <consortium name="WormBaseParasite"/>
        </authorList>
    </citation>
    <scope>IDENTIFICATION</scope>
</reference>
<protein>
    <submittedName>
        <fullName evidence="2">Phenylalanine--tRNA ligase beta subunit</fullName>
    </submittedName>
</protein>
<evidence type="ECO:0000313" key="2">
    <source>
        <dbReference type="WBParaSite" id="ES5_v2.g16700.t1"/>
    </source>
</evidence>
<dbReference type="WBParaSite" id="ES5_v2.g16700.t1">
    <property type="protein sequence ID" value="ES5_v2.g16700.t1"/>
    <property type="gene ID" value="ES5_v2.g16700"/>
</dbReference>
<sequence>MPTIGVKKRLLDEFLGKSYSEKEIDELCFDYGLEVDDIVTEKSDAGVDEEVYKIEIPANRYDLLCVEGLTRALKVFKKEISPPKYEIVKPAKIQRMIVESSVTEVRDFLVAAVLRGVTLNKDSYASFIDLQDKLHQNICRRRTLVSMGTHDLDTIEGPFVYKALPPKEIKFAPLNQKKVMNGEELMEFYANDLHLREFLPIIRDKPTYPVIYDSKDVVCSLPPIINGDHSKITLNTKNILIEVTATDLKKAKIVLDTVVAMFSQYCEKKFTVEPVEVQYPDGQVQTYPELPYREQMVDINNINTKIGFNLKSDEMVTLLEKMSLSCKVDKKDKTKIHVVIPPTRHDILHECDVAEDVGLAYGFNNIIRKLPEAHTVAQPFPLNKLSEQMRAGVVAAGWTEVLNFALCSTDDVSTRMRKPDQLENVVKISNPKTMEFQVARNALVPGLLKTLSYNKDMPIPLKIFEIQDIIIKDETTDTNSRNERHLAALYCSKTGGFEVIHGFLDRMMELLDYHFKNSEGHGYFIEEHDDPSYFPGRCAKVSITDANNKNPIVVGTFGILHPEVVSAFALTLPCSALELNLEQFL</sequence>
<proteinExistence type="predicted"/>
<organism evidence="1 2">
    <name type="scientific">Panagrolaimus sp. ES5</name>
    <dbReference type="NCBI Taxonomy" id="591445"/>
    <lineage>
        <taxon>Eukaryota</taxon>
        <taxon>Metazoa</taxon>
        <taxon>Ecdysozoa</taxon>
        <taxon>Nematoda</taxon>
        <taxon>Chromadorea</taxon>
        <taxon>Rhabditida</taxon>
        <taxon>Tylenchina</taxon>
        <taxon>Panagrolaimomorpha</taxon>
        <taxon>Panagrolaimoidea</taxon>
        <taxon>Panagrolaimidae</taxon>
        <taxon>Panagrolaimus</taxon>
    </lineage>
</organism>
<dbReference type="Proteomes" id="UP000887579">
    <property type="component" value="Unplaced"/>
</dbReference>
<evidence type="ECO:0000313" key="1">
    <source>
        <dbReference type="Proteomes" id="UP000887579"/>
    </source>
</evidence>
<accession>A0AC34FHS6</accession>